<evidence type="ECO:0000256" key="1">
    <source>
        <dbReference type="ARBA" id="ARBA00023015"/>
    </source>
</evidence>
<dbReference type="SMART" id="SM00346">
    <property type="entry name" value="HTH_ICLR"/>
    <property type="match status" value="1"/>
</dbReference>
<proteinExistence type="predicted"/>
<dbReference type="PANTHER" id="PTHR30136">
    <property type="entry name" value="HELIX-TURN-HELIX TRANSCRIPTIONAL REGULATOR, ICLR FAMILY"/>
    <property type="match status" value="1"/>
</dbReference>
<evidence type="ECO:0000313" key="6">
    <source>
        <dbReference type="EMBL" id="MET3611709.1"/>
    </source>
</evidence>
<dbReference type="EMBL" id="JBEPMB010000001">
    <property type="protein sequence ID" value="MET3611709.1"/>
    <property type="molecule type" value="Genomic_DNA"/>
</dbReference>
<dbReference type="InterPro" id="IPR029016">
    <property type="entry name" value="GAF-like_dom_sf"/>
</dbReference>
<dbReference type="PANTHER" id="PTHR30136:SF24">
    <property type="entry name" value="HTH-TYPE TRANSCRIPTIONAL REPRESSOR ALLR"/>
    <property type="match status" value="1"/>
</dbReference>
<protein>
    <submittedName>
        <fullName evidence="6">DNA-binding IclR family transcriptional regulator</fullName>
    </submittedName>
</protein>
<dbReference type="PROSITE" id="PS51078">
    <property type="entry name" value="ICLR_ED"/>
    <property type="match status" value="1"/>
</dbReference>
<dbReference type="Proteomes" id="UP001549047">
    <property type="component" value="Unassembled WGS sequence"/>
</dbReference>
<organism evidence="6 7">
    <name type="scientific">Rhizobium aquaticum</name>
    <dbReference type="NCBI Taxonomy" id="1549636"/>
    <lineage>
        <taxon>Bacteria</taxon>
        <taxon>Pseudomonadati</taxon>
        <taxon>Pseudomonadota</taxon>
        <taxon>Alphaproteobacteria</taxon>
        <taxon>Hyphomicrobiales</taxon>
        <taxon>Rhizobiaceae</taxon>
        <taxon>Rhizobium/Agrobacterium group</taxon>
        <taxon>Rhizobium</taxon>
    </lineage>
</organism>
<comment type="caution">
    <text evidence="6">The sequence shown here is derived from an EMBL/GenBank/DDBJ whole genome shotgun (WGS) entry which is preliminary data.</text>
</comment>
<sequence>MDEEGPLRQKLVPAVERSSIILDIVAEAKRYPTVSDLARETGLPKSTVHGLCMTLTHLGLLMRRPDQTYVLGPHLLKWSNAFDRQTDIAAEFAALWDQSQVASDAIVSLCILDELDVVFIAARQRSALERFAVRPGMRLPAAFCAAGKAILARWPDHEVQRAFKSFPAPLTDRSVADLGAFSEELRQIRSAGVAVEIGQCQRGVTNFGAPVLNSLNRTVAAVLVSVDAEEVATAEMQDLAAHASGLAGRLSRRLGAEAGV</sequence>
<dbReference type="InterPro" id="IPR014757">
    <property type="entry name" value="Tscrpt_reg_IclR_C"/>
</dbReference>
<keyword evidence="2 6" id="KW-0238">DNA-binding</keyword>
<dbReference type="Pfam" id="PF01614">
    <property type="entry name" value="IclR_C"/>
    <property type="match status" value="1"/>
</dbReference>
<dbReference type="SUPFAM" id="SSF55781">
    <property type="entry name" value="GAF domain-like"/>
    <property type="match status" value="1"/>
</dbReference>
<dbReference type="RefSeq" id="WP_354553831.1">
    <property type="nucleotide sequence ID" value="NZ_JBEPMB010000001.1"/>
</dbReference>
<reference evidence="6 7" key="1">
    <citation type="submission" date="2024-06" db="EMBL/GenBank/DDBJ databases">
        <title>Genomic Encyclopedia of Type Strains, Phase IV (KMG-IV): sequencing the most valuable type-strain genomes for metagenomic binning, comparative biology and taxonomic classification.</title>
        <authorList>
            <person name="Goeker M."/>
        </authorList>
    </citation>
    <scope>NUCLEOTIDE SEQUENCE [LARGE SCALE GENOMIC DNA]</scope>
    <source>
        <strain evidence="6 7">DSM 29780</strain>
    </source>
</reference>
<dbReference type="InterPro" id="IPR005471">
    <property type="entry name" value="Tscrpt_reg_IclR_N"/>
</dbReference>
<dbReference type="InterPro" id="IPR036388">
    <property type="entry name" value="WH-like_DNA-bd_sf"/>
</dbReference>
<keyword evidence="7" id="KW-1185">Reference proteome</keyword>
<evidence type="ECO:0000259" key="4">
    <source>
        <dbReference type="PROSITE" id="PS51077"/>
    </source>
</evidence>
<dbReference type="Gene3D" id="3.30.450.40">
    <property type="match status" value="1"/>
</dbReference>
<evidence type="ECO:0000256" key="2">
    <source>
        <dbReference type="ARBA" id="ARBA00023125"/>
    </source>
</evidence>
<accession>A0ABV2IVI5</accession>
<dbReference type="PROSITE" id="PS51077">
    <property type="entry name" value="HTH_ICLR"/>
    <property type="match status" value="1"/>
</dbReference>
<dbReference type="GO" id="GO:0003677">
    <property type="term" value="F:DNA binding"/>
    <property type="evidence" value="ECO:0007669"/>
    <property type="project" value="UniProtKB-KW"/>
</dbReference>
<dbReference type="InterPro" id="IPR050707">
    <property type="entry name" value="HTH_MetabolicPath_Reg"/>
</dbReference>
<feature type="domain" description="HTH iclR-type" evidence="4">
    <location>
        <begin position="12"/>
        <end position="73"/>
    </location>
</feature>
<keyword evidence="3" id="KW-0804">Transcription</keyword>
<feature type="domain" description="IclR-ED" evidence="5">
    <location>
        <begin position="74"/>
        <end position="256"/>
    </location>
</feature>
<evidence type="ECO:0000256" key="3">
    <source>
        <dbReference type="ARBA" id="ARBA00023163"/>
    </source>
</evidence>
<dbReference type="InterPro" id="IPR036390">
    <property type="entry name" value="WH_DNA-bd_sf"/>
</dbReference>
<name>A0ABV2IVI5_9HYPH</name>
<evidence type="ECO:0000259" key="5">
    <source>
        <dbReference type="PROSITE" id="PS51078"/>
    </source>
</evidence>
<evidence type="ECO:0000313" key="7">
    <source>
        <dbReference type="Proteomes" id="UP001549047"/>
    </source>
</evidence>
<gene>
    <name evidence="6" type="ORF">ABID16_000014</name>
</gene>
<dbReference type="Pfam" id="PF09339">
    <property type="entry name" value="HTH_IclR"/>
    <property type="match status" value="1"/>
</dbReference>
<dbReference type="Gene3D" id="1.10.10.10">
    <property type="entry name" value="Winged helix-like DNA-binding domain superfamily/Winged helix DNA-binding domain"/>
    <property type="match status" value="1"/>
</dbReference>
<dbReference type="SUPFAM" id="SSF46785">
    <property type="entry name" value="Winged helix' DNA-binding domain"/>
    <property type="match status" value="1"/>
</dbReference>
<keyword evidence="1" id="KW-0805">Transcription regulation</keyword>